<dbReference type="EMBL" id="CP014870">
    <property type="protein sequence ID" value="ANJ55194.1"/>
    <property type="molecule type" value="Genomic_DNA"/>
</dbReference>
<feature type="transmembrane region" description="Helical" evidence="6">
    <location>
        <begin position="359"/>
        <end position="378"/>
    </location>
</feature>
<accession>A0A191YQZ9</accession>
<feature type="transmembrane region" description="Helical" evidence="6">
    <location>
        <begin position="384"/>
        <end position="408"/>
    </location>
</feature>
<feature type="transmembrane region" description="Helical" evidence="6">
    <location>
        <begin position="172"/>
        <end position="190"/>
    </location>
</feature>
<feature type="transmembrane region" description="Helical" evidence="6">
    <location>
        <begin position="39"/>
        <end position="62"/>
    </location>
</feature>
<evidence type="ECO:0000256" key="4">
    <source>
        <dbReference type="ARBA" id="ARBA00022989"/>
    </source>
</evidence>
<comment type="subcellular location">
    <subcellularLocation>
        <location evidence="1">Cell membrane</location>
        <topology evidence="1">Multi-pass membrane protein</topology>
    </subcellularLocation>
</comment>
<dbReference type="GO" id="GO:0005886">
    <property type="term" value="C:plasma membrane"/>
    <property type="evidence" value="ECO:0007669"/>
    <property type="project" value="UniProtKB-SubCell"/>
</dbReference>
<feature type="transmembrane region" description="Helical" evidence="6">
    <location>
        <begin position="12"/>
        <end position="33"/>
    </location>
</feature>
<evidence type="ECO:0000256" key="5">
    <source>
        <dbReference type="ARBA" id="ARBA00023136"/>
    </source>
</evidence>
<keyword evidence="3 6" id="KW-0812">Transmembrane</keyword>
<evidence type="ECO:0000313" key="7">
    <source>
        <dbReference type="EMBL" id="ANJ55194.1"/>
    </source>
</evidence>
<dbReference type="InterPro" id="IPR050833">
    <property type="entry name" value="Poly_Biosynth_Transport"/>
</dbReference>
<keyword evidence="5 6" id="KW-0472">Membrane</keyword>
<feature type="transmembrane region" description="Helical" evidence="6">
    <location>
        <begin position="137"/>
        <end position="160"/>
    </location>
</feature>
<dbReference type="STRING" id="1853130.PMA3_08490"/>
<feature type="transmembrane region" description="Helical" evidence="6">
    <location>
        <begin position="248"/>
        <end position="271"/>
    </location>
</feature>
<feature type="transmembrane region" description="Helical" evidence="6">
    <location>
        <begin position="108"/>
        <end position="125"/>
    </location>
</feature>
<feature type="transmembrane region" description="Helical" evidence="6">
    <location>
        <begin position="83"/>
        <end position="102"/>
    </location>
</feature>
<reference evidence="7 8" key="1">
    <citation type="journal article" date="2018" name="Syst. Appl. Microbiol.">
        <title>Pseudomonas silesiensis sp. nov. strain A3T isolated from a biological pesticide sewage treatment plant and analysis of the complete genome sequence.</title>
        <authorList>
            <person name="Kaminski M.A."/>
            <person name="Furmanczyk E.M."/>
            <person name="Sobczak A."/>
            <person name="Dziembowski A."/>
            <person name="Lipinski L."/>
        </authorList>
    </citation>
    <scope>NUCLEOTIDE SEQUENCE [LARGE SCALE GENOMIC DNA]</scope>
    <source>
        <strain evidence="7 8">A3</strain>
    </source>
</reference>
<keyword evidence="2" id="KW-1003">Cell membrane</keyword>
<dbReference type="AlphaFoldDB" id="A0A191YQZ9"/>
<keyword evidence="4 6" id="KW-1133">Transmembrane helix</keyword>
<feature type="transmembrane region" description="Helical" evidence="6">
    <location>
        <begin position="292"/>
        <end position="311"/>
    </location>
</feature>
<evidence type="ECO:0008006" key="9">
    <source>
        <dbReference type="Google" id="ProtNLM"/>
    </source>
</evidence>
<feature type="transmembrane region" description="Helical" evidence="6">
    <location>
        <begin position="331"/>
        <end position="352"/>
    </location>
</feature>
<evidence type="ECO:0000256" key="6">
    <source>
        <dbReference type="SAM" id="Phobius"/>
    </source>
</evidence>
<name>A0A191YQZ9_9PSED</name>
<feature type="transmembrane region" description="Helical" evidence="6">
    <location>
        <begin position="211"/>
        <end position="228"/>
    </location>
</feature>
<dbReference type="OrthoDB" id="8046861at2"/>
<organism evidence="7 8">
    <name type="scientific">Pseudomonas silesiensis</name>
    <dbReference type="NCBI Taxonomy" id="1853130"/>
    <lineage>
        <taxon>Bacteria</taxon>
        <taxon>Pseudomonadati</taxon>
        <taxon>Pseudomonadota</taxon>
        <taxon>Gammaproteobacteria</taxon>
        <taxon>Pseudomonadales</taxon>
        <taxon>Pseudomonadaceae</taxon>
        <taxon>Pseudomonas</taxon>
    </lineage>
</organism>
<evidence type="ECO:0000256" key="3">
    <source>
        <dbReference type="ARBA" id="ARBA00022692"/>
    </source>
</evidence>
<keyword evidence="8" id="KW-1185">Reference proteome</keyword>
<dbReference type="PANTHER" id="PTHR30250:SF11">
    <property type="entry name" value="O-ANTIGEN TRANSPORTER-RELATED"/>
    <property type="match status" value="1"/>
</dbReference>
<dbReference type="Proteomes" id="UP000078354">
    <property type="component" value="Chromosome"/>
</dbReference>
<dbReference type="RefSeq" id="WP_064676737.1">
    <property type="nucleotide sequence ID" value="NZ_CP014870.1"/>
</dbReference>
<proteinExistence type="predicted"/>
<gene>
    <name evidence="7" type="ORF">PMA3_08490</name>
</gene>
<protein>
    <recommendedName>
        <fullName evidence="9">Polysaccharide biosynthesis protein</fullName>
    </recommendedName>
</protein>
<evidence type="ECO:0000313" key="8">
    <source>
        <dbReference type="Proteomes" id="UP000078354"/>
    </source>
</evidence>
<dbReference type="KEGG" id="psil:PMA3_08490"/>
<dbReference type="PANTHER" id="PTHR30250">
    <property type="entry name" value="PST FAMILY PREDICTED COLANIC ACID TRANSPORTER"/>
    <property type="match status" value="1"/>
</dbReference>
<evidence type="ECO:0000256" key="1">
    <source>
        <dbReference type="ARBA" id="ARBA00004651"/>
    </source>
</evidence>
<evidence type="ECO:0000256" key="2">
    <source>
        <dbReference type="ARBA" id="ARBA00022475"/>
    </source>
</evidence>
<sequence>MPAKNITRLINIALRGMTLASKFLLIFFLARFLEPAELGLFGLLAATISYALYLLGFDFYTFTTREILKRDRSEWGGLLKDQGALSLVLYAIFLPLLSLVFIKGLLPWHVAGWFFALLVLEHLTQELGRLLIAISEQLLASVVLFLRSGIWAVAATALMFVAPETRSLDLVLGAWTIGGIAALLLGVYRLNQLGIAGWHRKVDWKWIRQGLKVAIPLLVATLAIRGVFTLDRYWFGNLAGLDILGAYVLFMGVCNALMSFLDAGVFAFLYPSLISAFNKKDSDAFRHGLRKMLIQTLVLTVVFAGIAIVLFDPLLSWLNKPLYLEHQNIFPWLLLATLLYAVGMVPHFALYAQGQDRPIIYSHIASLICFIPTTWLLSAHWPYLAIPLGLCAAFALILLWKSWAYVVLTPKQYRLFQSRITPGINQGNR</sequence>